<dbReference type="AlphaFoldDB" id="A0AA38C5P6"/>
<keyword evidence="3" id="KW-1185">Reference proteome</keyword>
<evidence type="ECO:0000256" key="1">
    <source>
        <dbReference type="SAM" id="MobiDB-lite"/>
    </source>
</evidence>
<protein>
    <submittedName>
        <fullName evidence="2">Uncharacterized protein</fullName>
    </submittedName>
</protein>
<evidence type="ECO:0000313" key="3">
    <source>
        <dbReference type="Proteomes" id="UP000824469"/>
    </source>
</evidence>
<gene>
    <name evidence="2" type="ORF">KI387_041488</name>
</gene>
<dbReference type="Proteomes" id="UP000824469">
    <property type="component" value="Unassembled WGS sequence"/>
</dbReference>
<feature type="region of interest" description="Disordered" evidence="1">
    <location>
        <begin position="1"/>
        <end position="51"/>
    </location>
</feature>
<feature type="non-terminal residue" evidence="2">
    <location>
        <position position="1"/>
    </location>
</feature>
<feature type="compositionally biased region" description="Basic and acidic residues" evidence="1">
    <location>
        <begin position="23"/>
        <end position="51"/>
    </location>
</feature>
<dbReference type="EMBL" id="JAHRHJ020001307">
    <property type="protein sequence ID" value="KAH9293308.1"/>
    <property type="molecule type" value="Genomic_DNA"/>
</dbReference>
<proteinExistence type="predicted"/>
<name>A0AA38C5P6_TAXCH</name>
<accession>A0AA38C5P6</accession>
<reference evidence="2 3" key="1">
    <citation type="journal article" date="2021" name="Nat. Plants">
        <title>The Taxus genome provides insights into paclitaxel biosynthesis.</title>
        <authorList>
            <person name="Xiong X."/>
            <person name="Gou J."/>
            <person name="Liao Q."/>
            <person name="Li Y."/>
            <person name="Zhou Q."/>
            <person name="Bi G."/>
            <person name="Li C."/>
            <person name="Du R."/>
            <person name="Wang X."/>
            <person name="Sun T."/>
            <person name="Guo L."/>
            <person name="Liang H."/>
            <person name="Lu P."/>
            <person name="Wu Y."/>
            <person name="Zhang Z."/>
            <person name="Ro D.K."/>
            <person name="Shang Y."/>
            <person name="Huang S."/>
            <person name="Yan J."/>
        </authorList>
    </citation>
    <scope>NUCLEOTIDE SEQUENCE [LARGE SCALE GENOMIC DNA]</scope>
    <source>
        <strain evidence="2">Ta-2019</strain>
    </source>
</reference>
<comment type="caution">
    <text evidence="2">The sequence shown here is derived from an EMBL/GenBank/DDBJ whole genome shotgun (WGS) entry which is preliminary data.</text>
</comment>
<sequence>RCGSAEKPLGSPEAIGTSGTEVHGGREKPIWPKEEEKRLTAKRDSSGQEYV</sequence>
<organism evidence="2 3">
    <name type="scientific">Taxus chinensis</name>
    <name type="common">Chinese yew</name>
    <name type="synonym">Taxus wallichiana var. chinensis</name>
    <dbReference type="NCBI Taxonomy" id="29808"/>
    <lineage>
        <taxon>Eukaryota</taxon>
        <taxon>Viridiplantae</taxon>
        <taxon>Streptophyta</taxon>
        <taxon>Embryophyta</taxon>
        <taxon>Tracheophyta</taxon>
        <taxon>Spermatophyta</taxon>
        <taxon>Pinopsida</taxon>
        <taxon>Pinidae</taxon>
        <taxon>Conifers II</taxon>
        <taxon>Cupressales</taxon>
        <taxon>Taxaceae</taxon>
        <taxon>Taxus</taxon>
    </lineage>
</organism>
<evidence type="ECO:0000313" key="2">
    <source>
        <dbReference type="EMBL" id="KAH9293308.1"/>
    </source>
</evidence>
<feature type="non-terminal residue" evidence="2">
    <location>
        <position position="51"/>
    </location>
</feature>